<sequence>MRSGREAAAHAEPKEPRLILRWDGVQWVPETIAPDYAAAQRLVHGIRGDGSF</sequence>
<dbReference type="AlphaFoldDB" id="A0AB39TSH4"/>
<reference evidence="1" key="1">
    <citation type="submission" date="2024-07" db="EMBL/GenBank/DDBJ databases">
        <authorList>
            <person name="Yu S.T."/>
        </authorList>
    </citation>
    <scope>NUCLEOTIDE SEQUENCE</scope>
    <source>
        <strain evidence="1">Y1</strain>
    </source>
</reference>
<name>A0AB39TSH4_9ACTN</name>
<dbReference type="Pfam" id="PF19565">
    <property type="entry name" value="DUF6087"/>
    <property type="match status" value="1"/>
</dbReference>
<gene>
    <name evidence="1" type="ORF">AB2U05_28460</name>
</gene>
<dbReference type="RefSeq" id="WP_369184625.1">
    <property type="nucleotide sequence ID" value="NZ_CP163445.1"/>
</dbReference>
<protein>
    <submittedName>
        <fullName evidence="1">DUF6087 family protein</fullName>
    </submittedName>
</protein>
<dbReference type="InterPro" id="IPR045733">
    <property type="entry name" value="DUF6087"/>
</dbReference>
<dbReference type="EMBL" id="CP163445">
    <property type="protein sequence ID" value="XDQ82130.1"/>
    <property type="molecule type" value="Genomic_DNA"/>
</dbReference>
<accession>A0AB39TSH4</accession>
<proteinExistence type="predicted"/>
<organism evidence="1">
    <name type="scientific">Streptomyces sp. Y1</name>
    <dbReference type="NCBI Taxonomy" id="3238634"/>
    <lineage>
        <taxon>Bacteria</taxon>
        <taxon>Bacillati</taxon>
        <taxon>Actinomycetota</taxon>
        <taxon>Actinomycetes</taxon>
        <taxon>Kitasatosporales</taxon>
        <taxon>Streptomycetaceae</taxon>
        <taxon>Streptomyces</taxon>
    </lineage>
</organism>
<evidence type="ECO:0000313" key="1">
    <source>
        <dbReference type="EMBL" id="XDQ82130.1"/>
    </source>
</evidence>